<name>A0A4Y2PMD8_ARAVE</name>
<dbReference type="GO" id="GO:0005737">
    <property type="term" value="C:cytoplasm"/>
    <property type="evidence" value="ECO:0007669"/>
    <property type="project" value="TreeGrafter"/>
</dbReference>
<dbReference type="GO" id="GO:0008798">
    <property type="term" value="F:beta-aspartyl-peptidase activity"/>
    <property type="evidence" value="ECO:0007669"/>
    <property type="project" value="UniProtKB-EC"/>
</dbReference>
<dbReference type="Gene3D" id="3.60.20.30">
    <property type="entry name" value="(Glycosyl)asparaginase"/>
    <property type="match status" value="1"/>
</dbReference>
<feature type="binding site" evidence="10">
    <location>
        <begin position="262"/>
        <end position="265"/>
    </location>
    <ligand>
        <name>substrate</name>
    </ligand>
</feature>
<comment type="similarity">
    <text evidence="2">Belongs to the Ntn-hydrolase family.</text>
</comment>
<dbReference type="SUPFAM" id="SSF56235">
    <property type="entry name" value="N-terminal nucleophile aminohydrolases (Ntn hydrolases)"/>
    <property type="match status" value="1"/>
</dbReference>
<evidence type="ECO:0000313" key="13">
    <source>
        <dbReference type="EMBL" id="GBN52242.1"/>
    </source>
</evidence>
<feature type="compositionally biased region" description="Pro residues" evidence="12">
    <location>
        <begin position="8"/>
        <end position="24"/>
    </location>
</feature>
<evidence type="ECO:0000256" key="11">
    <source>
        <dbReference type="PIRSR" id="PIRSR600246-3"/>
    </source>
</evidence>
<accession>A0A4Y2PMD8</accession>
<keyword evidence="5" id="KW-0068">Autocatalytic cleavage</keyword>
<feature type="site" description="Cleavage; by autolysis" evidence="11">
    <location>
        <begin position="210"/>
        <end position="211"/>
    </location>
</feature>
<evidence type="ECO:0000256" key="8">
    <source>
        <dbReference type="ARBA" id="ARBA00061780"/>
    </source>
</evidence>
<evidence type="ECO:0000256" key="9">
    <source>
        <dbReference type="PIRSR" id="PIRSR600246-1"/>
    </source>
</evidence>
<evidence type="ECO:0000256" key="5">
    <source>
        <dbReference type="ARBA" id="ARBA00022813"/>
    </source>
</evidence>
<dbReference type="FunFam" id="3.60.20.30:FF:000001">
    <property type="entry name" value="Isoaspartyl peptidase/L-asparaginase"/>
    <property type="match status" value="1"/>
</dbReference>
<feature type="region of interest" description="Disordered" evidence="12">
    <location>
        <begin position="1"/>
        <end position="36"/>
    </location>
</feature>
<evidence type="ECO:0000256" key="3">
    <source>
        <dbReference type="ARBA" id="ARBA00022670"/>
    </source>
</evidence>
<dbReference type="GO" id="GO:0006508">
    <property type="term" value="P:proteolysis"/>
    <property type="evidence" value="ECO:0007669"/>
    <property type="project" value="UniProtKB-KW"/>
</dbReference>
<dbReference type="GO" id="GO:0033345">
    <property type="term" value="P:L-asparagine catabolic process via L-aspartate"/>
    <property type="evidence" value="ECO:0007669"/>
    <property type="project" value="TreeGrafter"/>
</dbReference>
<evidence type="ECO:0000313" key="14">
    <source>
        <dbReference type="Proteomes" id="UP000499080"/>
    </source>
</evidence>
<feature type="binding site" evidence="10">
    <location>
        <begin position="239"/>
        <end position="242"/>
    </location>
    <ligand>
        <name>substrate</name>
    </ligand>
</feature>
<evidence type="ECO:0000256" key="10">
    <source>
        <dbReference type="PIRSR" id="PIRSR600246-2"/>
    </source>
</evidence>
<keyword evidence="3" id="KW-0645">Protease</keyword>
<dbReference type="InterPro" id="IPR029055">
    <property type="entry name" value="Ntn_hydrolases_N"/>
</dbReference>
<comment type="function">
    <text evidence="7">Has both L-asparaginase and beta-aspartyl peptidase activity. Does not have aspartylglucosaminidase activity and is inactive toward GlcNAc-L-Asn. Likewise, has no activity toward glutamine.</text>
</comment>
<comment type="caution">
    <text evidence="13">The sequence shown here is derived from an EMBL/GenBank/DDBJ whole genome shotgun (WGS) entry which is preliminary data.</text>
</comment>
<dbReference type="PANTHER" id="PTHR10188:SF43">
    <property type="entry name" value="ASPARAGINASE (EUROFUNG)"/>
    <property type="match status" value="1"/>
</dbReference>
<dbReference type="Proteomes" id="UP000499080">
    <property type="component" value="Unassembled WGS sequence"/>
</dbReference>
<dbReference type="Pfam" id="PF01112">
    <property type="entry name" value="Asparaginase_2"/>
    <property type="match status" value="1"/>
</dbReference>
<feature type="active site" description="Nucleophile" evidence="9">
    <location>
        <position position="211"/>
    </location>
</feature>
<dbReference type="OrthoDB" id="2262349at2759"/>
<dbReference type="PANTHER" id="PTHR10188">
    <property type="entry name" value="L-ASPARAGINASE"/>
    <property type="match status" value="1"/>
</dbReference>
<dbReference type="GO" id="GO:0004067">
    <property type="term" value="F:asparaginase activity"/>
    <property type="evidence" value="ECO:0007669"/>
    <property type="project" value="UniProtKB-EC"/>
</dbReference>
<proteinExistence type="inferred from homology"/>
<sequence length="356" mass="37701">MSTSVRPRPSPLNSPRSSPCPSPRSSPRFSRKHLRSPTVKKRMMPIVVVHGGAASIPPDKQPLKMDGVKRAVNKGYDVLLSPDGTALDAVEAAVKIMEEDPVFNAGFGSSLTINGEVEMDAIIMEGTRMRVGAVAAVTEVASPVSLSRKVMEQSDHVLLIGSGAHQFAQTVGMPLIQPQQLVTNYAQDRLHQYKTFMNVVKSSVSLNDHDTVGAVAIDSAGHVACATSTGGITAKLAGRVGDTPVVGAGGFADDFVGAVSTTGHGEAIMRVCLSRHITGLMQQGMSVHDAVVAGLEYMKNRVQGYGGAICVSNSGDIGVHFTTEHMAWAYRKGNVLHFGFKPNEDISDVVQIDCSP</sequence>
<dbReference type="AlphaFoldDB" id="A0A4Y2PMD8"/>
<evidence type="ECO:0000256" key="7">
    <source>
        <dbReference type="ARBA" id="ARBA00054922"/>
    </source>
</evidence>
<protein>
    <submittedName>
        <fullName evidence="13">Isoaspartyl peptidase/L-asparaginase</fullName>
    </submittedName>
</protein>
<evidence type="ECO:0000256" key="6">
    <source>
        <dbReference type="ARBA" id="ARBA00049366"/>
    </source>
</evidence>
<keyword evidence="4" id="KW-0378">Hydrolase</keyword>
<evidence type="ECO:0000256" key="1">
    <source>
        <dbReference type="ARBA" id="ARBA00000306"/>
    </source>
</evidence>
<comment type="catalytic activity">
    <reaction evidence="1">
        <text>Cleavage of a beta-linked Asp residue from the N-terminus of a polypeptide.</text>
        <dbReference type="EC" id="3.4.19.5"/>
    </reaction>
</comment>
<comment type="catalytic activity">
    <reaction evidence="6">
        <text>L-asparagine + H2O = L-aspartate + NH4(+)</text>
        <dbReference type="Rhea" id="RHEA:21016"/>
        <dbReference type="ChEBI" id="CHEBI:15377"/>
        <dbReference type="ChEBI" id="CHEBI:28938"/>
        <dbReference type="ChEBI" id="CHEBI:29991"/>
        <dbReference type="ChEBI" id="CHEBI:58048"/>
        <dbReference type="EC" id="3.5.1.1"/>
    </reaction>
</comment>
<organism evidence="13 14">
    <name type="scientific">Araneus ventricosus</name>
    <name type="common">Orbweaver spider</name>
    <name type="synonym">Epeira ventricosa</name>
    <dbReference type="NCBI Taxonomy" id="182803"/>
    <lineage>
        <taxon>Eukaryota</taxon>
        <taxon>Metazoa</taxon>
        <taxon>Ecdysozoa</taxon>
        <taxon>Arthropoda</taxon>
        <taxon>Chelicerata</taxon>
        <taxon>Arachnida</taxon>
        <taxon>Araneae</taxon>
        <taxon>Araneomorphae</taxon>
        <taxon>Entelegynae</taxon>
        <taxon>Araneoidea</taxon>
        <taxon>Araneidae</taxon>
        <taxon>Araneus</taxon>
    </lineage>
</organism>
<evidence type="ECO:0000256" key="4">
    <source>
        <dbReference type="ARBA" id="ARBA00022801"/>
    </source>
</evidence>
<reference evidence="13 14" key="1">
    <citation type="journal article" date="2019" name="Sci. Rep.">
        <title>Orb-weaving spider Araneus ventricosus genome elucidates the spidroin gene catalogue.</title>
        <authorList>
            <person name="Kono N."/>
            <person name="Nakamura H."/>
            <person name="Ohtoshi R."/>
            <person name="Moran D.A.P."/>
            <person name="Shinohara A."/>
            <person name="Yoshida Y."/>
            <person name="Fujiwara M."/>
            <person name="Mori M."/>
            <person name="Tomita M."/>
            <person name="Arakawa K."/>
        </authorList>
    </citation>
    <scope>NUCLEOTIDE SEQUENCE [LARGE SCALE GENOMIC DNA]</scope>
</reference>
<gene>
    <name evidence="13" type="primary">asrgl1</name>
    <name evidence="13" type="ORF">AVEN_35220_1</name>
</gene>
<dbReference type="EMBL" id="BGPR01011632">
    <property type="protein sequence ID" value="GBN52242.1"/>
    <property type="molecule type" value="Genomic_DNA"/>
</dbReference>
<comment type="subunit">
    <text evidence="8">Heterodimer of an alpha and beta chain produced by autocleavage.</text>
</comment>
<evidence type="ECO:0000256" key="12">
    <source>
        <dbReference type="SAM" id="MobiDB-lite"/>
    </source>
</evidence>
<evidence type="ECO:0000256" key="2">
    <source>
        <dbReference type="ARBA" id="ARBA00010872"/>
    </source>
</evidence>
<dbReference type="CDD" id="cd04702">
    <property type="entry name" value="ASRGL1_like"/>
    <property type="match status" value="1"/>
</dbReference>
<dbReference type="InterPro" id="IPR033844">
    <property type="entry name" value="ASRGL1_meta"/>
</dbReference>
<keyword evidence="14" id="KW-1185">Reference proteome</keyword>
<dbReference type="InterPro" id="IPR000246">
    <property type="entry name" value="Peptidase_T2"/>
</dbReference>